<dbReference type="PANTHER" id="PTHR31286:SF180">
    <property type="entry name" value="OS10G0362600 PROTEIN"/>
    <property type="match status" value="1"/>
</dbReference>
<feature type="compositionally biased region" description="Basic and acidic residues" evidence="1">
    <location>
        <begin position="89"/>
        <end position="101"/>
    </location>
</feature>
<sequence length="118" mass="13527">MDIEEGFFVFHFRSQEQATNILSGGPWSFQGDVIRLVPWKPFFRPWMESFSYAPMWIRIHALPLELWNPVSDKDVFLTLPSTSSASKRPRADLAPKKKNSNEDMDCSNNLAIVIHGST</sequence>
<gene>
    <name evidence="3" type="ORF">Cni_G21960</name>
</gene>
<evidence type="ECO:0000313" key="3">
    <source>
        <dbReference type="EMBL" id="WOL13191.1"/>
    </source>
</evidence>
<dbReference type="InterPro" id="IPR040256">
    <property type="entry name" value="At4g02000-like"/>
</dbReference>
<name>A0AAQ3QHU5_9LILI</name>
<dbReference type="AlphaFoldDB" id="A0AAQ3QHU5"/>
<accession>A0AAQ3QHU5</accession>
<keyword evidence="4" id="KW-1185">Reference proteome</keyword>
<feature type="domain" description="DUF4283" evidence="2">
    <location>
        <begin position="2"/>
        <end position="45"/>
    </location>
</feature>
<dbReference type="Proteomes" id="UP001327560">
    <property type="component" value="Chromosome 7"/>
</dbReference>
<evidence type="ECO:0000256" key="1">
    <source>
        <dbReference type="SAM" id="MobiDB-lite"/>
    </source>
</evidence>
<dbReference type="EMBL" id="CP136896">
    <property type="protein sequence ID" value="WOL13191.1"/>
    <property type="molecule type" value="Genomic_DNA"/>
</dbReference>
<organism evidence="3 4">
    <name type="scientific">Canna indica</name>
    <name type="common">Indian-shot</name>
    <dbReference type="NCBI Taxonomy" id="4628"/>
    <lineage>
        <taxon>Eukaryota</taxon>
        <taxon>Viridiplantae</taxon>
        <taxon>Streptophyta</taxon>
        <taxon>Embryophyta</taxon>
        <taxon>Tracheophyta</taxon>
        <taxon>Spermatophyta</taxon>
        <taxon>Magnoliopsida</taxon>
        <taxon>Liliopsida</taxon>
        <taxon>Zingiberales</taxon>
        <taxon>Cannaceae</taxon>
        <taxon>Canna</taxon>
    </lineage>
</organism>
<proteinExistence type="predicted"/>
<evidence type="ECO:0000259" key="2">
    <source>
        <dbReference type="Pfam" id="PF14111"/>
    </source>
</evidence>
<dbReference type="Pfam" id="PF14111">
    <property type="entry name" value="DUF4283"/>
    <property type="match status" value="1"/>
</dbReference>
<reference evidence="3 4" key="1">
    <citation type="submission" date="2023-10" db="EMBL/GenBank/DDBJ databases">
        <title>Chromosome-scale genome assembly provides insights into flower coloration mechanisms of Canna indica.</title>
        <authorList>
            <person name="Li C."/>
        </authorList>
    </citation>
    <scope>NUCLEOTIDE SEQUENCE [LARGE SCALE GENOMIC DNA]</scope>
    <source>
        <tissue evidence="3">Flower</tissue>
    </source>
</reference>
<dbReference type="PANTHER" id="PTHR31286">
    <property type="entry name" value="GLYCINE-RICH CELL WALL STRUCTURAL PROTEIN 1.8-LIKE"/>
    <property type="match status" value="1"/>
</dbReference>
<dbReference type="InterPro" id="IPR025558">
    <property type="entry name" value="DUF4283"/>
</dbReference>
<feature type="region of interest" description="Disordered" evidence="1">
    <location>
        <begin position="82"/>
        <end position="104"/>
    </location>
</feature>
<evidence type="ECO:0000313" key="4">
    <source>
        <dbReference type="Proteomes" id="UP001327560"/>
    </source>
</evidence>
<protein>
    <recommendedName>
        <fullName evidence="2">DUF4283 domain-containing protein</fullName>
    </recommendedName>
</protein>